<dbReference type="Proteomes" id="UP000309186">
    <property type="component" value="Unassembled WGS sequence"/>
</dbReference>
<evidence type="ECO:0000313" key="2">
    <source>
        <dbReference type="Proteomes" id="UP000309186"/>
    </source>
</evidence>
<gene>
    <name evidence="1" type="ORF">C1E24_08215</name>
</gene>
<proteinExistence type="predicted"/>
<evidence type="ECO:0008006" key="3">
    <source>
        <dbReference type="Google" id="ProtNLM"/>
    </source>
</evidence>
<reference evidence="1 2" key="1">
    <citation type="submission" date="2018-01" db="EMBL/GenBank/DDBJ databases">
        <title>Co-occurrence of chitin degradation, pigmentation and bioactivity in marine Pseudoalteromonas.</title>
        <authorList>
            <person name="Paulsen S."/>
            <person name="Gram L."/>
            <person name="Machado H."/>
        </authorList>
    </citation>
    <scope>NUCLEOTIDE SEQUENCE [LARGE SCALE GENOMIC DNA]</scope>
    <source>
        <strain evidence="1 2">S3663</strain>
    </source>
</reference>
<sequence>MTLRLKELPNLAIPDPLIELISTEVIKNKPSKQGYKAFSIRFNVVDANHEEAATSPAIELRFERTANGFQLVYILDLEEAGQMYPWFKLANMLIGLDKRCVPQYGWQDEQTSSSLNQIELIALAYRYSTGVYKVEISFEW</sequence>
<dbReference type="AlphaFoldDB" id="A0A5R9Q334"/>
<comment type="caution">
    <text evidence="1">The sequence shown here is derived from an EMBL/GenBank/DDBJ whole genome shotgun (WGS) entry which is preliminary data.</text>
</comment>
<organism evidence="1 2">
    <name type="scientific">Pseudoalteromonas phenolica</name>
    <dbReference type="NCBI Taxonomy" id="161398"/>
    <lineage>
        <taxon>Bacteria</taxon>
        <taxon>Pseudomonadati</taxon>
        <taxon>Pseudomonadota</taxon>
        <taxon>Gammaproteobacteria</taxon>
        <taxon>Alteromonadales</taxon>
        <taxon>Pseudoalteromonadaceae</taxon>
        <taxon>Pseudoalteromonas</taxon>
    </lineage>
</organism>
<dbReference type="RefSeq" id="WP_138480422.1">
    <property type="nucleotide sequence ID" value="NZ_PPSW01000012.1"/>
</dbReference>
<evidence type="ECO:0000313" key="1">
    <source>
        <dbReference type="EMBL" id="TLX47335.1"/>
    </source>
</evidence>
<accession>A0A5R9Q334</accession>
<protein>
    <recommendedName>
        <fullName evidence="3">DUF2787 domain-containing protein</fullName>
    </recommendedName>
</protein>
<dbReference type="EMBL" id="PPSW01000012">
    <property type="protein sequence ID" value="TLX47335.1"/>
    <property type="molecule type" value="Genomic_DNA"/>
</dbReference>
<name>A0A5R9Q334_9GAMM</name>